<dbReference type="Proteomes" id="UP001274830">
    <property type="component" value="Unassembled WGS sequence"/>
</dbReference>
<dbReference type="RefSeq" id="XP_064693453.1">
    <property type="nucleotide sequence ID" value="XM_064839205.1"/>
</dbReference>
<feature type="region of interest" description="Disordered" evidence="1">
    <location>
        <begin position="486"/>
        <end position="549"/>
    </location>
</feature>
<dbReference type="GO" id="GO:0030674">
    <property type="term" value="F:protein-macromolecule adaptor activity"/>
    <property type="evidence" value="ECO:0007669"/>
    <property type="project" value="TreeGrafter"/>
</dbReference>
<feature type="compositionally biased region" description="Basic and acidic residues" evidence="1">
    <location>
        <begin position="493"/>
        <end position="514"/>
    </location>
</feature>
<dbReference type="EMBL" id="JAUTXT010000010">
    <property type="protein sequence ID" value="KAK3676540.1"/>
    <property type="molecule type" value="Genomic_DNA"/>
</dbReference>
<sequence>MIAASRRWLRRNRTGLLVGAGVLGAGYLAGQYVLGKIQEARQRSTEDQMAKENLRRRFEQNQEDCTYTVLALLPTIKEEIIDALPVEQITEQLQQERTDRLKRLGGSEAATSEYPSVPPSVADENGKSMSSSSFVHASQMVSSVTDGSSSAPRPKRSKAQLWQDMKIHSITRALTLIYTVSLLAMFTRIQLNLLGRRTYLSSVVSLASPPTAQQASTISLENRDDDGYDNVYGNDFETNRKYLTFSWWLLHRGSKRLMENVMEAVKEVFGQVNIREDMTMERLSELLIEVRRKIEGATSEERSQMKWLSYLLPPREQELEVIRRARASENGESPLPGAQDSDYIAVGGTEVSASLRRLLDETADLIDSPTFCQVLTRVLDAAYSHLVDYRIATESFNVTGPTAPGTDQPRVTEITENKCKLAHILPVFCKQAYLMAAGSGDLEMSSIVAPEGPGNEYLAAIDGVHELDAFAAVIYSSNFEAELEERETVAAPLEEKSTRSQRNEEPMSFERDAPANDEPIVAGAEGEAETTEDPVQPLETVPAVTSSEAGLEAAWQNALAKEDGKLSVEAPVPVEDE</sequence>
<name>A0AAE0WRN1_9PEZI</name>
<protein>
    <submittedName>
        <fullName evidence="2">Peroxin</fullName>
    </submittedName>
</protein>
<dbReference type="PANTHER" id="PTHR28080">
    <property type="entry name" value="PEROXISOMAL BIOGENESIS FACTOR 3"/>
    <property type="match status" value="1"/>
</dbReference>
<dbReference type="GeneID" id="89963747"/>
<keyword evidence="3" id="KW-1185">Reference proteome</keyword>
<organism evidence="2 3">
    <name type="scientific">Recurvomyces mirabilis</name>
    <dbReference type="NCBI Taxonomy" id="574656"/>
    <lineage>
        <taxon>Eukaryota</taxon>
        <taxon>Fungi</taxon>
        <taxon>Dikarya</taxon>
        <taxon>Ascomycota</taxon>
        <taxon>Pezizomycotina</taxon>
        <taxon>Dothideomycetes</taxon>
        <taxon>Dothideomycetidae</taxon>
        <taxon>Mycosphaerellales</taxon>
        <taxon>Teratosphaeriaceae</taxon>
        <taxon>Recurvomyces</taxon>
    </lineage>
</organism>
<feature type="region of interest" description="Disordered" evidence="1">
    <location>
        <begin position="106"/>
        <end position="134"/>
    </location>
</feature>
<evidence type="ECO:0000313" key="3">
    <source>
        <dbReference type="Proteomes" id="UP001274830"/>
    </source>
</evidence>
<evidence type="ECO:0000313" key="2">
    <source>
        <dbReference type="EMBL" id="KAK3676540.1"/>
    </source>
</evidence>
<dbReference type="Pfam" id="PF04882">
    <property type="entry name" value="Peroxin-3"/>
    <property type="match status" value="1"/>
</dbReference>
<accession>A0AAE0WRN1</accession>
<dbReference type="GO" id="GO:0005778">
    <property type="term" value="C:peroxisomal membrane"/>
    <property type="evidence" value="ECO:0007669"/>
    <property type="project" value="InterPro"/>
</dbReference>
<reference evidence="2" key="1">
    <citation type="submission" date="2023-07" db="EMBL/GenBank/DDBJ databases">
        <title>Black Yeasts Isolated from many extreme environments.</title>
        <authorList>
            <person name="Coleine C."/>
            <person name="Stajich J.E."/>
            <person name="Selbmann L."/>
        </authorList>
    </citation>
    <scope>NUCLEOTIDE SEQUENCE</scope>
    <source>
        <strain evidence="2">CCFEE 5485</strain>
    </source>
</reference>
<comment type="caution">
    <text evidence="2">The sequence shown here is derived from an EMBL/GenBank/DDBJ whole genome shotgun (WGS) entry which is preliminary data.</text>
</comment>
<dbReference type="GO" id="GO:0045046">
    <property type="term" value="P:protein import into peroxisome membrane"/>
    <property type="evidence" value="ECO:0007669"/>
    <property type="project" value="TreeGrafter"/>
</dbReference>
<proteinExistence type="predicted"/>
<dbReference type="PANTHER" id="PTHR28080:SF1">
    <property type="entry name" value="PEROXISOMAL BIOGENESIS FACTOR 3"/>
    <property type="match status" value="1"/>
</dbReference>
<gene>
    <name evidence="2" type="primary">PEX3</name>
    <name evidence="2" type="ORF">LTR78_003816</name>
</gene>
<dbReference type="InterPro" id="IPR006966">
    <property type="entry name" value="Peroxin-3"/>
</dbReference>
<dbReference type="AlphaFoldDB" id="A0AAE0WRN1"/>
<evidence type="ECO:0000256" key="1">
    <source>
        <dbReference type="SAM" id="MobiDB-lite"/>
    </source>
</evidence>